<dbReference type="Proteomes" id="UP000010366">
    <property type="component" value="Chromosome"/>
</dbReference>
<dbReference type="SMART" id="SM00091">
    <property type="entry name" value="PAS"/>
    <property type="match status" value="4"/>
</dbReference>
<evidence type="ECO:0000256" key="7">
    <source>
        <dbReference type="PROSITE-ProRule" id="PRU00169"/>
    </source>
</evidence>
<dbReference type="InterPro" id="IPR003661">
    <property type="entry name" value="HisK_dim/P_dom"/>
</dbReference>
<dbReference type="Gene3D" id="3.40.50.2300">
    <property type="match status" value="1"/>
</dbReference>
<dbReference type="HOGENOM" id="CLU_000445_114_51_3"/>
<dbReference type="PROSITE" id="PS50109">
    <property type="entry name" value="HIS_KIN"/>
    <property type="match status" value="1"/>
</dbReference>
<keyword evidence="13" id="KW-1185">Reference proteome</keyword>
<dbReference type="SMART" id="SM00388">
    <property type="entry name" value="HisKA"/>
    <property type="match status" value="1"/>
</dbReference>
<dbReference type="PROSITE" id="PS50110">
    <property type="entry name" value="RESPONSE_REGULATORY"/>
    <property type="match status" value="1"/>
</dbReference>
<feature type="domain" description="PAC" evidence="11">
    <location>
        <begin position="357"/>
        <end position="405"/>
    </location>
</feature>
<dbReference type="Pfam" id="PF00072">
    <property type="entry name" value="Response_reg"/>
    <property type="match status" value="1"/>
</dbReference>
<feature type="domain" description="PAS" evidence="10">
    <location>
        <begin position="284"/>
        <end position="339"/>
    </location>
</feature>
<dbReference type="CDD" id="cd00082">
    <property type="entry name" value="HisKA"/>
    <property type="match status" value="1"/>
</dbReference>
<dbReference type="SMART" id="SM00448">
    <property type="entry name" value="REC"/>
    <property type="match status" value="1"/>
</dbReference>
<dbReference type="SMART" id="SM00387">
    <property type="entry name" value="HATPase_c"/>
    <property type="match status" value="1"/>
</dbReference>
<dbReference type="FunFam" id="3.30.450.20:FF:000155">
    <property type="entry name" value="Sensor histidine kinase TodS"/>
    <property type="match status" value="1"/>
</dbReference>
<dbReference type="SUPFAM" id="SSF47384">
    <property type="entry name" value="Homodimeric domain of signal transducing histidine kinase"/>
    <property type="match status" value="1"/>
</dbReference>
<evidence type="ECO:0000313" key="12">
    <source>
        <dbReference type="EMBL" id="AFY92523.1"/>
    </source>
</evidence>
<dbReference type="InterPro" id="IPR013767">
    <property type="entry name" value="PAS_fold"/>
</dbReference>
<dbReference type="KEGG" id="cmp:Cha6605_1332"/>
<dbReference type="InterPro" id="IPR052162">
    <property type="entry name" value="Sensor_kinase/Photoreceptor"/>
</dbReference>
<dbReference type="FunFam" id="3.30.450.20:FF:000099">
    <property type="entry name" value="Sensory box sensor histidine kinase"/>
    <property type="match status" value="1"/>
</dbReference>
<evidence type="ECO:0000259" key="8">
    <source>
        <dbReference type="PROSITE" id="PS50109"/>
    </source>
</evidence>
<dbReference type="InterPro" id="IPR035965">
    <property type="entry name" value="PAS-like_dom_sf"/>
</dbReference>
<dbReference type="AlphaFoldDB" id="K9UCZ3"/>
<dbReference type="SUPFAM" id="SSF55785">
    <property type="entry name" value="PYP-like sensor domain (PAS domain)"/>
    <property type="match status" value="4"/>
</dbReference>
<dbReference type="SUPFAM" id="SSF55874">
    <property type="entry name" value="ATPase domain of HSP90 chaperone/DNA topoisomerase II/histidine kinase"/>
    <property type="match status" value="1"/>
</dbReference>
<dbReference type="EC" id="2.7.13.3" evidence="2"/>
<evidence type="ECO:0000256" key="2">
    <source>
        <dbReference type="ARBA" id="ARBA00012438"/>
    </source>
</evidence>
<dbReference type="InterPro" id="IPR013655">
    <property type="entry name" value="PAS_fold_3"/>
</dbReference>
<dbReference type="CDD" id="cd00156">
    <property type="entry name" value="REC"/>
    <property type="match status" value="1"/>
</dbReference>
<dbReference type="Gene3D" id="3.30.450.20">
    <property type="entry name" value="PAS domain"/>
    <property type="match status" value="4"/>
</dbReference>
<dbReference type="SUPFAM" id="SSF52172">
    <property type="entry name" value="CheY-like"/>
    <property type="match status" value="1"/>
</dbReference>
<proteinExistence type="predicted"/>
<dbReference type="CDD" id="cd00130">
    <property type="entry name" value="PAS"/>
    <property type="match status" value="4"/>
</dbReference>
<accession>K9UCZ3</accession>
<dbReference type="NCBIfam" id="TIGR00229">
    <property type="entry name" value="sensory_box"/>
    <property type="match status" value="4"/>
</dbReference>
<feature type="domain" description="Response regulatory" evidence="9">
    <location>
        <begin position="791"/>
        <end position="908"/>
    </location>
</feature>
<dbReference type="Pfam" id="PF08447">
    <property type="entry name" value="PAS_3"/>
    <property type="match status" value="2"/>
</dbReference>
<dbReference type="InterPro" id="IPR001789">
    <property type="entry name" value="Sig_transdc_resp-reg_receiver"/>
</dbReference>
<dbReference type="Pfam" id="PF00989">
    <property type="entry name" value="PAS"/>
    <property type="match status" value="1"/>
</dbReference>
<feature type="domain" description="PAC" evidence="11">
    <location>
        <begin position="238"/>
        <end position="290"/>
    </location>
</feature>
<dbReference type="Pfam" id="PF00512">
    <property type="entry name" value="HisKA"/>
    <property type="match status" value="1"/>
</dbReference>
<dbReference type="PANTHER" id="PTHR43304:SF1">
    <property type="entry name" value="PAC DOMAIN-CONTAINING PROTEIN"/>
    <property type="match status" value="1"/>
</dbReference>
<dbReference type="OrthoDB" id="9788063at2"/>
<evidence type="ECO:0000259" key="11">
    <source>
        <dbReference type="PROSITE" id="PS50113"/>
    </source>
</evidence>
<keyword evidence="5" id="KW-0418">Kinase</keyword>
<feature type="domain" description="PAC" evidence="11">
    <location>
        <begin position="1"/>
        <end position="35"/>
    </location>
</feature>
<dbReference type="InterPro" id="IPR004358">
    <property type="entry name" value="Sig_transdc_His_kin-like_C"/>
</dbReference>
<dbReference type="InterPro" id="IPR000700">
    <property type="entry name" value="PAS-assoc_C"/>
</dbReference>
<dbReference type="EMBL" id="CP003600">
    <property type="protein sequence ID" value="AFY92523.1"/>
    <property type="molecule type" value="Genomic_DNA"/>
</dbReference>
<evidence type="ECO:0000256" key="3">
    <source>
        <dbReference type="ARBA" id="ARBA00022553"/>
    </source>
</evidence>
<organism evidence="12 13">
    <name type="scientific">Chamaesiphon minutus (strain ATCC 27169 / PCC 6605)</name>
    <dbReference type="NCBI Taxonomy" id="1173020"/>
    <lineage>
        <taxon>Bacteria</taxon>
        <taxon>Bacillati</taxon>
        <taxon>Cyanobacteriota</taxon>
        <taxon>Cyanophyceae</taxon>
        <taxon>Gomontiellales</taxon>
        <taxon>Chamaesiphonaceae</taxon>
        <taxon>Chamaesiphon</taxon>
    </lineage>
</organism>
<dbReference type="Pfam" id="PF08448">
    <property type="entry name" value="PAS_4"/>
    <property type="match status" value="1"/>
</dbReference>
<dbReference type="InterPro" id="IPR011006">
    <property type="entry name" value="CheY-like_superfamily"/>
</dbReference>
<evidence type="ECO:0000259" key="9">
    <source>
        <dbReference type="PROSITE" id="PS50110"/>
    </source>
</evidence>
<evidence type="ECO:0000313" key="13">
    <source>
        <dbReference type="Proteomes" id="UP000010366"/>
    </source>
</evidence>
<dbReference type="GO" id="GO:0000155">
    <property type="term" value="F:phosphorelay sensor kinase activity"/>
    <property type="evidence" value="ECO:0007669"/>
    <property type="project" value="InterPro"/>
</dbReference>
<evidence type="ECO:0000256" key="6">
    <source>
        <dbReference type="ARBA" id="ARBA00023012"/>
    </source>
</evidence>
<evidence type="ECO:0000256" key="5">
    <source>
        <dbReference type="ARBA" id="ARBA00022777"/>
    </source>
</evidence>
<comment type="catalytic activity">
    <reaction evidence="1">
        <text>ATP + protein L-histidine = ADP + protein N-phospho-L-histidine.</text>
        <dbReference type="EC" id="2.7.13.3"/>
    </reaction>
</comment>
<dbReference type="PROSITE" id="PS50112">
    <property type="entry name" value="PAS"/>
    <property type="match status" value="4"/>
</dbReference>
<evidence type="ECO:0000256" key="4">
    <source>
        <dbReference type="ARBA" id="ARBA00022679"/>
    </source>
</evidence>
<dbReference type="InterPro" id="IPR036097">
    <property type="entry name" value="HisK_dim/P_sf"/>
</dbReference>
<feature type="modified residue" description="4-aspartylphosphate" evidence="7">
    <location>
        <position position="842"/>
    </location>
</feature>
<feature type="domain" description="PAS" evidence="10">
    <location>
        <begin position="402"/>
        <end position="457"/>
    </location>
</feature>
<dbReference type="eggNOG" id="COG2202">
    <property type="taxonomic scope" value="Bacteria"/>
</dbReference>
<dbReference type="PATRIC" id="fig|1173020.3.peg.1553"/>
<keyword evidence="6" id="KW-0902">Two-component regulatory system</keyword>
<dbReference type="STRING" id="1173020.Cha6605_1332"/>
<reference evidence="12 13" key="1">
    <citation type="submission" date="2012-05" db="EMBL/GenBank/DDBJ databases">
        <title>Finished chromosome of genome of Chamaesiphon sp. PCC 6605.</title>
        <authorList>
            <consortium name="US DOE Joint Genome Institute"/>
            <person name="Gugger M."/>
            <person name="Coursin T."/>
            <person name="Rippka R."/>
            <person name="Tandeau De Marsac N."/>
            <person name="Huntemann M."/>
            <person name="Wei C.-L."/>
            <person name="Han J."/>
            <person name="Detter J.C."/>
            <person name="Han C."/>
            <person name="Tapia R."/>
            <person name="Chen A."/>
            <person name="Kyrpides N."/>
            <person name="Mavromatis K."/>
            <person name="Markowitz V."/>
            <person name="Szeto E."/>
            <person name="Ivanova N."/>
            <person name="Pagani I."/>
            <person name="Pati A."/>
            <person name="Goodwin L."/>
            <person name="Nordberg H.P."/>
            <person name="Cantor M.N."/>
            <person name="Hua S.X."/>
            <person name="Woyke T."/>
            <person name="Kerfeld C.A."/>
        </authorList>
    </citation>
    <scope>NUCLEOTIDE SEQUENCE [LARGE SCALE GENOMIC DNA]</scope>
    <source>
        <strain evidence="13">ATCC 27169 / PCC 6605</strain>
    </source>
</reference>
<dbReference type="GO" id="GO:0006355">
    <property type="term" value="P:regulation of DNA-templated transcription"/>
    <property type="evidence" value="ECO:0007669"/>
    <property type="project" value="InterPro"/>
</dbReference>
<dbReference type="PRINTS" id="PR00344">
    <property type="entry name" value="BCTRLSENSOR"/>
</dbReference>
<dbReference type="InterPro" id="IPR036890">
    <property type="entry name" value="HATPase_C_sf"/>
</dbReference>
<keyword evidence="3 7" id="KW-0597">Phosphoprotein</keyword>
<dbReference type="InterPro" id="IPR001610">
    <property type="entry name" value="PAC"/>
</dbReference>
<dbReference type="eggNOG" id="COG3852">
    <property type="taxonomic scope" value="Bacteria"/>
</dbReference>
<dbReference type="Pfam" id="PF02518">
    <property type="entry name" value="HATPase_c"/>
    <property type="match status" value="1"/>
</dbReference>
<dbReference type="InterPro" id="IPR003594">
    <property type="entry name" value="HATPase_dom"/>
</dbReference>
<protein>
    <recommendedName>
        <fullName evidence="2">histidine kinase</fullName>
        <ecNumber evidence="2">2.7.13.3</ecNumber>
    </recommendedName>
</protein>
<evidence type="ECO:0000259" key="10">
    <source>
        <dbReference type="PROSITE" id="PS50112"/>
    </source>
</evidence>
<dbReference type="Gene3D" id="1.10.287.130">
    <property type="match status" value="1"/>
</dbReference>
<feature type="domain" description="PAC" evidence="11">
    <location>
        <begin position="475"/>
        <end position="527"/>
    </location>
</feature>
<dbReference type="eggNOG" id="COG3829">
    <property type="taxonomic scope" value="Bacteria"/>
</dbReference>
<dbReference type="InterPro" id="IPR013656">
    <property type="entry name" value="PAS_4"/>
</dbReference>
<dbReference type="PANTHER" id="PTHR43304">
    <property type="entry name" value="PHYTOCHROME-LIKE PROTEIN CPH1"/>
    <property type="match status" value="1"/>
</dbReference>
<dbReference type="InterPro" id="IPR000014">
    <property type="entry name" value="PAS"/>
</dbReference>
<sequence>MTIVPFLDDGGRPFQYLAIRFDITSRKQAEESRRDNERKFRAIFDNTFQFVGLLDTAGILLEANRTALEAIGATPADVIGQAFWATPWWTHSPDLQVQLQQAIVRGATGELVRFEAKHFLADGSYIIVDFSLSPIFDETGKVVMLIPEGRDITDRKRTEAALKSSEARFRALLTAAPVGIFQADLEGNYLFVNQKCAQLMGLSESEVLDRGWVNTIHPEDRDRVFEEWYGAIRSEREFASEYRFLTSQGRVNWISSTAIAIRDEAGNITGYLGTNMDITARQQLERERERFLTVAADLQLILGSNGYFNWVSPKFESTLGWTAEEMTSRQWTEFVHPDDIAPSVAEEASLFDGHELIAFENRYLHKDGSYRWFSGNAQPVPEERTIYAVAVDVTERKAAAQKIQEQAALLDIATDAIIVRDLDSRIQFWNSGAETIYGWTAAETIGIKTTTQLFYPDLPPAVAIAAQTVRAQGAWQGELHHLTKTGQEIIVESRWTLVRDEAGNPRSILSVDTDITEKKQLEQQFLRAQRLESLGSLASGIAHDLNNVLTPIVGAAQLLPMTLPNLDDRNRRLLNMLVESSKRGSGLVKQILTFARGMDGERTTLQVRHILAEIISVARQTFPKSIVILTGSANEIQVNHTSEDLWMVSVDATQIHQVLMNLFVNARDAMPNGGSLTASTANIVIDADYVARHGQPPVGAYILMTIADTGIGMTTEMLDRIFDPFFTTKQTGTGLGLSTVQGIVKAHGGAIEVESEIGRGTCFKIYLPAIHSKEAEASAAPADLYDGKGQLVLVVDDESAILEVTKASLENYNYRVMLASDGIEAIDIYAQNHHSIAFVIIDMMMPHLDTGSTILALQQINPQVQIVVMSGSALNLEAMVERSHVKAKAFLTKPFTTAALLETLANIPLE</sequence>
<dbReference type="InterPro" id="IPR005467">
    <property type="entry name" value="His_kinase_dom"/>
</dbReference>
<dbReference type="eggNOG" id="COG2204">
    <property type="taxonomic scope" value="Bacteria"/>
</dbReference>
<dbReference type="Gene3D" id="3.30.565.10">
    <property type="entry name" value="Histidine kinase-like ATPase, C-terminal domain"/>
    <property type="match status" value="1"/>
</dbReference>
<evidence type="ECO:0000256" key="1">
    <source>
        <dbReference type="ARBA" id="ARBA00000085"/>
    </source>
</evidence>
<feature type="domain" description="Histidine kinase" evidence="8">
    <location>
        <begin position="540"/>
        <end position="771"/>
    </location>
</feature>
<dbReference type="PROSITE" id="PS50113">
    <property type="entry name" value="PAC"/>
    <property type="match status" value="5"/>
</dbReference>
<keyword evidence="4" id="KW-0808">Transferase</keyword>
<dbReference type="SMART" id="SM00086">
    <property type="entry name" value="PAC"/>
    <property type="match status" value="4"/>
</dbReference>
<feature type="domain" description="PAS" evidence="10">
    <location>
        <begin position="165"/>
        <end position="235"/>
    </location>
</feature>
<name>K9UCZ3_CHAP6</name>
<feature type="domain" description="PAC" evidence="11">
    <location>
        <begin position="112"/>
        <end position="164"/>
    </location>
</feature>
<feature type="domain" description="PAS" evidence="10">
    <location>
        <begin position="36"/>
        <end position="81"/>
    </location>
</feature>
<gene>
    <name evidence="12" type="ORF">Cha6605_1332</name>
</gene>